<evidence type="ECO:0000256" key="5">
    <source>
        <dbReference type="ARBA" id="ARBA00023163"/>
    </source>
</evidence>
<dbReference type="FunFam" id="3.40.50.2300:FF:000001">
    <property type="entry name" value="DNA-binding response regulator PhoB"/>
    <property type="match status" value="1"/>
</dbReference>
<dbReference type="SUPFAM" id="SSF52172">
    <property type="entry name" value="CheY-like"/>
    <property type="match status" value="1"/>
</dbReference>
<evidence type="ECO:0000256" key="2">
    <source>
        <dbReference type="ARBA" id="ARBA00023012"/>
    </source>
</evidence>
<dbReference type="PROSITE" id="PS50110">
    <property type="entry name" value="RESPONSE_REGULATORY"/>
    <property type="match status" value="1"/>
</dbReference>
<comment type="caution">
    <text evidence="8">The sequence shown here is derived from an EMBL/GenBank/DDBJ whole genome shotgun (WGS) entry which is preliminary data.</text>
</comment>
<evidence type="ECO:0000256" key="1">
    <source>
        <dbReference type="ARBA" id="ARBA00022553"/>
    </source>
</evidence>
<dbReference type="GO" id="GO:0003677">
    <property type="term" value="F:DNA binding"/>
    <property type="evidence" value="ECO:0007669"/>
    <property type="project" value="UniProtKB-KW"/>
</dbReference>
<name>A0A0G1QTZ7_UNCKA</name>
<proteinExistence type="predicted"/>
<protein>
    <submittedName>
        <fullName evidence="8">Response regulator</fullName>
    </submittedName>
</protein>
<keyword evidence="5" id="KW-0804">Transcription</keyword>
<dbReference type="EMBL" id="LCNE01000017">
    <property type="protein sequence ID" value="KKU48397.1"/>
    <property type="molecule type" value="Genomic_DNA"/>
</dbReference>
<dbReference type="CDD" id="cd17574">
    <property type="entry name" value="REC_OmpR"/>
    <property type="match status" value="1"/>
</dbReference>
<keyword evidence="1 6" id="KW-0597">Phosphoprotein</keyword>
<dbReference type="InterPro" id="IPR001789">
    <property type="entry name" value="Sig_transdc_resp-reg_receiver"/>
</dbReference>
<dbReference type="SMART" id="SM00448">
    <property type="entry name" value="REC"/>
    <property type="match status" value="1"/>
</dbReference>
<evidence type="ECO:0000259" key="7">
    <source>
        <dbReference type="PROSITE" id="PS50110"/>
    </source>
</evidence>
<accession>A0A0G1QTZ7</accession>
<dbReference type="PANTHER" id="PTHR44591:SF3">
    <property type="entry name" value="RESPONSE REGULATORY DOMAIN-CONTAINING PROTEIN"/>
    <property type="match status" value="1"/>
</dbReference>
<evidence type="ECO:0000256" key="4">
    <source>
        <dbReference type="ARBA" id="ARBA00023125"/>
    </source>
</evidence>
<gene>
    <name evidence="8" type="ORF">UX69_C0017G0009</name>
</gene>
<reference evidence="8 9" key="1">
    <citation type="journal article" date="2015" name="Nature">
        <title>rRNA introns, odd ribosomes, and small enigmatic genomes across a large radiation of phyla.</title>
        <authorList>
            <person name="Brown C.T."/>
            <person name="Hug L.A."/>
            <person name="Thomas B.C."/>
            <person name="Sharon I."/>
            <person name="Castelle C.J."/>
            <person name="Singh A."/>
            <person name="Wilkins M.J."/>
            <person name="Williams K.H."/>
            <person name="Banfield J.F."/>
        </authorList>
    </citation>
    <scope>NUCLEOTIDE SEQUENCE [LARGE SCALE GENOMIC DNA]</scope>
</reference>
<feature type="domain" description="Response regulatory" evidence="7">
    <location>
        <begin position="3"/>
        <end position="119"/>
    </location>
</feature>
<dbReference type="Proteomes" id="UP000033946">
    <property type="component" value="Unassembled WGS sequence"/>
</dbReference>
<keyword evidence="2" id="KW-0902">Two-component regulatory system</keyword>
<dbReference type="GO" id="GO:0000160">
    <property type="term" value="P:phosphorelay signal transduction system"/>
    <property type="evidence" value="ECO:0007669"/>
    <property type="project" value="UniProtKB-KW"/>
</dbReference>
<keyword evidence="3" id="KW-0805">Transcription regulation</keyword>
<evidence type="ECO:0000313" key="9">
    <source>
        <dbReference type="Proteomes" id="UP000033946"/>
    </source>
</evidence>
<evidence type="ECO:0000256" key="3">
    <source>
        <dbReference type="ARBA" id="ARBA00023015"/>
    </source>
</evidence>
<dbReference type="AlphaFoldDB" id="A0A0G1QTZ7"/>
<dbReference type="PANTHER" id="PTHR44591">
    <property type="entry name" value="STRESS RESPONSE REGULATOR PROTEIN 1"/>
    <property type="match status" value="1"/>
</dbReference>
<evidence type="ECO:0000256" key="6">
    <source>
        <dbReference type="PROSITE-ProRule" id="PRU00169"/>
    </source>
</evidence>
<dbReference type="Pfam" id="PF00072">
    <property type="entry name" value="Response_reg"/>
    <property type="match status" value="1"/>
</dbReference>
<dbReference type="Gene3D" id="3.40.50.2300">
    <property type="match status" value="1"/>
</dbReference>
<organism evidence="8 9">
    <name type="scientific">candidate division WWE3 bacterium GW2011_GWA2_46_9</name>
    <dbReference type="NCBI Taxonomy" id="1619111"/>
    <lineage>
        <taxon>Bacteria</taxon>
        <taxon>Katanobacteria</taxon>
    </lineage>
</organism>
<sequence>MRKILIIEDDQALYQLYKTELELAGYKVSNVADGNLAFEAVKDQKPDLVLLDLMLPGRNGIEILQEIRADSNIKNTKVVMLTNFGNEENVSSALEYGALDYIMKYKIVPSELPNKVATILGESAESVVTVTNS</sequence>
<keyword evidence="4" id="KW-0238">DNA-binding</keyword>
<evidence type="ECO:0000313" key="8">
    <source>
        <dbReference type="EMBL" id="KKU48397.1"/>
    </source>
</evidence>
<dbReference type="InterPro" id="IPR011006">
    <property type="entry name" value="CheY-like_superfamily"/>
</dbReference>
<dbReference type="InterPro" id="IPR050595">
    <property type="entry name" value="Bact_response_regulator"/>
</dbReference>
<feature type="modified residue" description="4-aspartylphosphate" evidence="6">
    <location>
        <position position="52"/>
    </location>
</feature>